<dbReference type="Proteomes" id="UP001180551">
    <property type="component" value="Unassembled WGS sequence"/>
</dbReference>
<comment type="caution">
    <text evidence="1">The sequence shown here is derived from an EMBL/GenBank/DDBJ whole genome shotgun (WGS) entry which is preliminary data.</text>
</comment>
<organism evidence="1 2">
    <name type="scientific">Streptomyces mooreae</name>
    <dbReference type="NCBI Taxonomy" id="3075523"/>
    <lineage>
        <taxon>Bacteria</taxon>
        <taxon>Bacillati</taxon>
        <taxon>Actinomycetota</taxon>
        <taxon>Actinomycetes</taxon>
        <taxon>Kitasatosporales</taxon>
        <taxon>Streptomycetaceae</taxon>
        <taxon>Streptomyces</taxon>
    </lineage>
</organism>
<evidence type="ECO:0000313" key="1">
    <source>
        <dbReference type="EMBL" id="MDT0455885.1"/>
    </source>
</evidence>
<gene>
    <name evidence="1" type="ORF">RM550_09055</name>
</gene>
<evidence type="ECO:0000313" key="2">
    <source>
        <dbReference type="Proteomes" id="UP001180551"/>
    </source>
</evidence>
<dbReference type="RefSeq" id="WP_311623185.1">
    <property type="nucleotide sequence ID" value="NZ_JAVRFE010000009.1"/>
</dbReference>
<name>A0ABU2T6B3_9ACTN</name>
<accession>A0ABU2T6B3</accession>
<proteinExistence type="predicted"/>
<reference evidence="1" key="1">
    <citation type="submission" date="2024-05" db="EMBL/GenBank/DDBJ databases">
        <title>30 novel species of actinomycetes from the DSMZ collection.</title>
        <authorList>
            <person name="Nouioui I."/>
        </authorList>
    </citation>
    <scope>NUCLEOTIDE SEQUENCE</scope>
    <source>
        <strain evidence="1">DSM 41527</strain>
    </source>
</reference>
<keyword evidence="2" id="KW-1185">Reference proteome</keyword>
<sequence>MAISETSPTTAAAMVVAAASAVEGTERPVPLRAEPIAGPGTPRGLL</sequence>
<protein>
    <submittedName>
        <fullName evidence="1">Uncharacterized protein</fullName>
    </submittedName>
</protein>
<dbReference type="EMBL" id="JAVRFE010000009">
    <property type="protein sequence ID" value="MDT0455885.1"/>
    <property type="molecule type" value="Genomic_DNA"/>
</dbReference>